<keyword evidence="4" id="KW-0560">Oxidoreductase</keyword>
<dbReference type="InterPro" id="IPR037396">
    <property type="entry name" value="FMN_HAD"/>
</dbReference>
<dbReference type="Pfam" id="PF01070">
    <property type="entry name" value="FMN_dh"/>
    <property type="match status" value="2"/>
</dbReference>
<dbReference type="Proteomes" id="UP000821853">
    <property type="component" value="Chromosome 4"/>
</dbReference>
<dbReference type="AlphaFoldDB" id="A0A9J6G256"/>
<evidence type="ECO:0000256" key="4">
    <source>
        <dbReference type="ARBA" id="ARBA00023002"/>
    </source>
</evidence>
<feature type="domain" description="FMN hydroxy acid dehydrogenase" evidence="5">
    <location>
        <begin position="102"/>
        <end position="175"/>
    </location>
</feature>
<name>A0A9J6G256_HAELO</name>
<dbReference type="InterPro" id="IPR000262">
    <property type="entry name" value="FMN-dep_DH"/>
</dbReference>
<sequence length="182" mass="19647">MAVSARSSTPLEEVAAAAGPDAALWAQLDIRKDRSITLQHAQRAKRCGCTAIVLTVDHPFISGTAARSAENESQQKVFNEISTPCQPLCAPWAADATFTWTGGVRSGDDVVKALCLGAKAVFVGRPALYGLAYNGEEGVTAVLECIRKELCTCLSLIGCHDVQKLHRGFLVRRSDISYQERR</sequence>
<dbReference type="GO" id="GO:0016491">
    <property type="term" value="F:oxidoreductase activity"/>
    <property type="evidence" value="ECO:0007669"/>
    <property type="project" value="UniProtKB-KW"/>
</dbReference>
<dbReference type="PANTHER" id="PTHR10578">
    <property type="entry name" value="S -2-HYDROXY-ACID OXIDASE-RELATED"/>
    <property type="match status" value="1"/>
</dbReference>
<evidence type="ECO:0000256" key="2">
    <source>
        <dbReference type="ARBA" id="ARBA00022630"/>
    </source>
</evidence>
<organism evidence="6 7">
    <name type="scientific">Haemaphysalis longicornis</name>
    <name type="common">Bush tick</name>
    <dbReference type="NCBI Taxonomy" id="44386"/>
    <lineage>
        <taxon>Eukaryota</taxon>
        <taxon>Metazoa</taxon>
        <taxon>Ecdysozoa</taxon>
        <taxon>Arthropoda</taxon>
        <taxon>Chelicerata</taxon>
        <taxon>Arachnida</taxon>
        <taxon>Acari</taxon>
        <taxon>Parasitiformes</taxon>
        <taxon>Ixodida</taxon>
        <taxon>Ixodoidea</taxon>
        <taxon>Ixodidae</taxon>
        <taxon>Haemaphysalinae</taxon>
        <taxon>Haemaphysalis</taxon>
    </lineage>
</organism>
<dbReference type="VEuPathDB" id="VectorBase:HLOH_050033"/>
<proteinExistence type="predicted"/>
<evidence type="ECO:0000313" key="7">
    <source>
        <dbReference type="Proteomes" id="UP000821853"/>
    </source>
</evidence>
<comment type="cofactor">
    <cofactor evidence="1">
        <name>FMN</name>
        <dbReference type="ChEBI" id="CHEBI:58210"/>
    </cofactor>
</comment>
<dbReference type="InterPro" id="IPR013785">
    <property type="entry name" value="Aldolase_TIM"/>
</dbReference>
<gene>
    <name evidence="6" type="ORF">HPB48_013052</name>
</gene>
<evidence type="ECO:0000313" key="6">
    <source>
        <dbReference type="EMBL" id="KAH9372542.1"/>
    </source>
</evidence>
<keyword evidence="7" id="KW-1185">Reference proteome</keyword>
<dbReference type="EMBL" id="JABSTR010000006">
    <property type="protein sequence ID" value="KAH9372542.1"/>
    <property type="molecule type" value="Genomic_DNA"/>
</dbReference>
<dbReference type="OrthoDB" id="25826at2759"/>
<accession>A0A9J6G256</accession>
<reference evidence="6 7" key="1">
    <citation type="journal article" date="2020" name="Cell">
        <title>Large-Scale Comparative Analyses of Tick Genomes Elucidate Their Genetic Diversity and Vector Capacities.</title>
        <authorList>
            <consortium name="Tick Genome and Microbiome Consortium (TIGMIC)"/>
            <person name="Jia N."/>
            <person name="Wang J."/>
            <person name="Shi W."/>
            <person name="Du L."/>
            <person name="Sun Y."/>
            <person name="Zhan W."/>
            <person name="Jiang J.F."/>
            <person name="Wang Q."/>
            <person name="Zhang B."/>
            <person name="Ji P."/>
            <person name="Bell-Sakyi L."/>
            <person name="Cui X.M."/>
            <person name="Yuan T.T."/>
            <person name="Jiang B.G."/>
            <person name="Yang W.F."/>
            <person name="Lam T.T."/>
            <person name="Chang Q.C."/>
            <person name="Ding S.J."/>
            <person name="Wang X.J."/>
            <person name="Zhu J.G."/>
            <person name="Ruan X.D."/>
            <person name="Zhao L."/>
            <person name="Wei J.T."/>
            <person name="Ye R.Z."/>
            <person name="Que T.C."/>
            <person name="Du C.H."/>
            <person name="Zhou Y.H."/>
            <person name="Cheng J.X."/>
            <person name="Dai P.F."/>
            <person name="Guo W.B."/>
            <person name="Han X.H."/>
            <person name="Huang E.J."/>
            <person name="Li L.F."/>
            <person name="Wei W."/>
            <person name="Gao Y.C."/>
            <person name="Liu J.Z."/>
            <person name="Shao H.Z."/>
            <person name="Wang X."/>
            <person name="Wang C.C."/>
            <person name="Yang T.C."/>
            <person name="Huo Q.B."/>
            <person name="Li W."/>
            <person name="Chen H.Y."/>
            <person name="Chen S.E."/>
            <person name="Zhou L.G."/>
            <person name="Ni X.B."/>
            <person name="Tian J.H."/>
            <person name="Sheng Y."/>
            <person name="Liu T."/>
            <person name="Pan Y.S."/>
            <person name="Xia L.Y."/>
            <person name="Li J."/>
            <person name="Zhao F."/>
            <person name="Cao W.C."/>
        </authorList>
    </citation>
    <scope>NUCLEOTIDE SEQUENCE [LARGE SCALE GENOMIC DNA]</scope>
    <source>
        <strain evidence="6">HaeL-2018</strain>
    </source>
</reference>
<keyword evidence="3" id="KW-0288">FMN</keyword>
<evidence type="ECO:0000259" key="5">
    <source>
        <dbReference type="PROSITE" id="PS51349"/>
    </source>
</evidence>
<dbReference type="PANTHER" id="PTHR10578:SF107">
    <property type="entry name" value="2-HYDROXYACID OXIDASE 1"/>
    <property type="match status" value="1"/>
</dbReference>
<evidence type="ECO:0000256" key="3">
    <source>
        <dbReference type="ARBA" id="ARBA00022643"/>
    </source>
</evidence>
<dbReference type="SUPFAM" id="SSF51395">
    <property type="entry name" value="FMN-linked oxidoreductases"/>
    <property type="match status" value="1"/>
</dbReference>
<dbReference type="Gene3D" id="3.20.20.70">
    <property type="entry name" value="Aldolase class I"/>
    <property type="match status" value="2"/>
</dbReference>
<keyword evidence="2" id="KW-0285">Flavoprotein</keyword>
<protein>
    <recommendedName>
        <fullName evidence="5">FMN hydroxy acid dehydrogenase domain-containing protein</fullName>
    </recommendedName>
</protein>
<comment type="caution">
    <text evidence="6">The sequence shown here is derived from an EMBL/GenBank/DDBJ whole genome shotgun (WGS) entry which is preliminary data.</text>
</comment>
<dbReference type="PROSITE" id="PS51349">
    <property type="entry name" value="FMN_HYDROXY_ACID_DH_2"/>
    <property type="match status" value="1"/>
</dbReference>
<evidence type="ECO:0000256" key="1">
    <source>
        <dbReference type="ARBA" id="ARBA00001917"/>
    </source>
</evidence>